<dbReference type="Pfam" id="PF20655">
    <property type="entry name" value="Vps52_C"/>
    <property type="match status" value="2"/>
</dbReference>
<dbReference type="GO" id="GO:0005829">
    <property type="term" value="C:cytosol"/>
    <property type="evidence" value="ECO:0007669"/>
    <property type="project" value="GOC"/>
</dbReference>
<dbReference type="OrthoDB" id="19482at2759"/>
<dbReference type="InterPro" id="IPR048361">
    <property type="entry name" value="Vps52_C"/>
</dbReference>
<comment type="similarity">
    <text evidence="2">Belongs to the VPS52 family.</text>
</comment>
<feature type="domain" description="Vps52 C-terminal" evidence="8">
    <location>
        <begin position="445"/>
        <end position="567"/>
    </location>
</feature>
<keyword evidence="3" id="KW-0813">Transport</keyword>
<evidence type="ECO:0000313" key="10">
    <source>
        <dbReference type="Proteomes" id="UP000192257"/>
    </source>
</evidence>
<dbReference type="InterPro" id="IPR048319">
    <property type="entry name" value="Vps52_CC"/>
</dbReference>
<feature type="compositionally biased region" description="Low complexity" evidence="6">
    <location>
        <begin position="609"/>
        <end position="624"/>
    </location>
</feature>
<feature type="compositionally biased region" description="Low complexity" evidence="6">
    <location>
        <begin position="573"/>
        <end position="582"/>
    </location>
</feature>
<dbReference type="VEuPathDB" id="TriTrypDB:TM35_000212600"/>
<comment type="caution">
    <text evidence="9">The sequence shown here is derived from an EMBL/GenBank/DDBJ whole genome shotgun (WGS) entry which is preliminary data.</text>
</comment>
<feature type="domain" description="Vps52 C-terminal" evidence="8">
    <location>
        <begin position="333"/>
        <end position="423"/>
    </location>
</feature>
<dbReference type="RefSeq" id="XP_028881720.1">
    <property type="nucleotide sequence ID" value="XM_029027110.1"/>
</dbReference>
<dbReference type="GO" id="GO:0019905">
    <property type="term" value="F:syntaxin binding"/>
    <property type="evidence" value="ECO:0007669"/>
    <property type="project" value="TreeGrafter"/>
</dbReference>
<dbReference type="Proteomes" id="UP000192257">
    <property type="component" value="Unassembled WGS sequence"/>
</dbReference>
<accession>A0A1X0NSI1</accession>
<evidence type="ECO:0000313" key="9">
    <source>
        <dbReference type="EMBL" id="ORC87654.1"/>
    </source>
</evidence>
<evidence type="ECO:0000256" key="2">
    <source>
        <dbReference type="ARBA" id="ARBA00008180"/>
    </source>
</evidence>
<evidence type="ECO:0000256" key="3">
    <source>
        <dbReference type="ARBA" id="ARBA00022448"/>
    </source>
</evidence>
<dbReference type="GO" id="GO:0000938">
    <property type="term" value="C:GARP complex"/>
    <property type="evidence" value="ECO:0007669"/>
    <property type="project" value="TreeGrafter"/>
</dbReference>
<dbReference type="GO" id="GO:0015031">
    <property type="term" value="P:protein transport"/>
    <property type="evidence" value="ECO:0007669"/>
    <property type="project" value="UniProtKB-KW"/>
</dbReference>
<dbReference type="InterPro" id="IPR007258">
    <property type="entry name" value="Vps52"/>
</dbReference>
<sequence length="919" mass="104337">MLTEGDLEELALVELDDDFLETNLRNGSENKALDVELSQRLVQSVCDEFVSTFLGDDGVATLHQLLQECDASLADIEHVLRRYIDNLGRIQQDIGDVRERLKHVRVQLSNRQAVETLVKRVVSRVVVPPDVVRVIVHSSEEQLGTQFSLSTHQLWLLLQYRKEIGVPLGPNGARVSLISCPFYAEQREVLDRLAVHACVKVQRFLIRKLTSLGVPNTNVWIQQEHVLKPHVFYVHFLRSVAPLLSPTPYHYQLQERNGNIEDESPEWLPYRITKALYDEFRLDYCRIMSPLYHDRIRHYVMSLHALEKATQTVPTGSAEIYILPLLTDLQDTITEQYFQLGERGNILNSVFSPPLVPAVEMAKRRTHFYEETFRSLNSLICDAVTHEFLFTFMFFDGDMSVFVDVFKPTIQFIIDYVAEVLLGQGDGTVFRLIREEYHYASVNTNCRYDCYGLLLLIRLCHDFRSCMRDARRLSCLEGFYDSLLLLLWPLFQRTFERQMLALRSADVASLARMALRRGKGRISGTGNSNSNSNNNGDNKYAWVPFVHPLTKRYAAFATALVTISRTSDVIVESSSSRRSSSSMNGTMKTTAKAEVPTEGETEAKDSSDTTTTTTTTTTNTTTTNMVNNGDGDVLDFAELQRVAWRMVEEEIASDAADSASRFAVLVGNLSFMRVEIVRLLQEMGRHLAAHDVKHPEMQHLHGIAFLLNNIYWILSVWRTSSIHTASLTAATTTNTTTTNTTTTAGSSTTERDRDVDVNSDTAMELFGDDYVALQELQRTQRAEFVESLVRTYFRSVHHIVQHDELAEQNPAEVLAVADAFTREWKRKLDDMCVSVCSMLCDVTHEGEILAQVCMEVLLCNTRFHSCVSRAVEASVGIAEDARRPLRSFIVTNQQMLQHMRTLATMVEDGEDEEKEDLNE</sequence>
<dbReference type="AlphaFoldDB" id="A0A1X0NSI1"/>
<gene>
    <name evidence="9" type="ORF">TM35_000212600</name>
</gene>
<dbReference type="PANTHER" id="PTHR14190">
    <property type="entry name" value="SUPPRESSOR OF ACTIN MUTATIONS 2/VACUOLAR PROTEIN SORTING 52"/>
    <property type="match status" value="1"/>
</dbReference>
<reference evidence="9 10" key="1">
    <citation type="submission" date="2017-03" db="EMBL/GenBank/DDBJ databases">
        <title>An alternative strategy for trypanosome survival in the mammalian bloodstream revealed through genome and transcriptome analysis of the ubiquitous bovine parasite Trypanosoma (Megatrypanum) theileri.</title>
        <authorList>
            <person name="Kelly S."/>
            <person name="Ivens A."/>
            <person name="Mott A."/>
            <person name="O'Neill E."/>
            <person name="Emms D."/>
            <person name="Macleod O."/>
            <person name="Voorheis P."/>
            <person name="Matthews J."/>
            <person name="Matthews K."/>
            <person name="Carrington M."/>
        </authorList>
    </citation>
    <scope>NUCLEOTIDE SEQUENCE [LARGE SCALE GENOMIC DNA]</scope>
    <source>
        <strain evidence="9">Edinburgh</strain>
    </source>
</reference>
<evidence type="ECO:0000256" key="6">
    <source>
        <dbReference type="SAM" id="MobiDB-lite"/>
    </source>
</evidence>
<dbReference type="GO" id="GO:0006896">
    <property type="term" value="P:Golgi to vacuole transport"/>
    <property type="evidence" value="ECO:0007669"/>
    <property type="project" value="TreeGrafter"/>
</dbReference>
<dbReference type="PANTHER" id="PTHR14190:SF7">
    <property type="entry name" value="VACUOLAR PROTEIN SORTING-ASSOCIATED PROTEIN 52 HOMOLOG"/>
    <property type="match status" value="1"/>
</dbReference>
<keyword evidence="10" id="KW-1185">Reference proteome</keyword>
<protein>
    <submittedName>
        <fullName evidence="9">Vacuolar protein sorting protein</fullName>
    </submittedName>
</protein>
<dbReference type="Pfam" id="PF04129">
    <property type="entry name" value="Vps52_CC"/>
    <property type="match status" value="1"/>
</dbReference>
<keyword evidence="5" id="KW-0333">Golgi apparatus</keyword>
<comment type="subcellular location">
    <subcellularLocation>
        <location evidence="1">Golgi apparatus</location>
        <location evidence="1">trans-Golgi network</location>
    </subcellularLocation>
</comment>
<dbReference type="GO" id="GO:0042147">
    <property type="term" value="P:retrograde transport, endosome to Golgi"/>
    <property type="evidence" value="ECO:0007669"/>
    <property type="project" value="TreeGrafter"/>
</dbReference>
<feature type="domain" description="Vps52 coiled-coil" evidence="7">
    <location>
        <begin position="57"/>
        <end position="234"/>
    </location>
</feature>
<evidence type="ECO:0000256" key="5">
    <source>
        <dbReference type="ARBA" id="ARBA00023034"/>
    </source>
</evidence>
<dbReference type="GO" id="GO:0032456">
    <property type="term" value="P:endocytic recycling"/>
    <property type="evidence" value="ECO:0007669"/>
    <property type="project" value="TreeGrafter"/>
</dbReference>
<keyword evidence="4" id="KW-0653">Protein transport</keyword>
<name>A0A1X0NSI1_9TRYP</name>
<feature type="region of interest" description="Disordered" evidence="6">
    <location>
        <begin position="572"/>
        <end position="626"/>
    </location>
</feature>
<evidence type="ECO:0000256" key="1">
    <source>
        <dbReference type="ARBA" id="ARBA00004601"/>
    </source>
</evidence>
<dbReference type="GeneID" id="39986890"/>
<evidence type="ECO:0000259" key="8">
    <source>
        <dbReference type="Pfam" id="PF20655"/>
    </source>
</evidence>
<organism evidence="9 10">
    <name type="scientific">Trypanosoma theileri</name>
    <dbReference type="NCBI Taxonomy" id="67003"/>
    <lineage>
        <taxon>Eukaryota</taxon>
        <taxon>Discoba</taxon>
        <taxon>Euglenozoa</taxon>
        <taxon>Kinetoplastea</taxon>
        <taxon>Metakinetoplastina</taxon>
        <taxon>Trypanosomatida</taxon>
        <taxon>Trypanosomatidae</taxon>
        <taxon>Trypanosoma</taxon>
    </lineage>
</organism>
<dbReference type="STRING" id="67003.A0A1X0NSI1"/>
<dbReference type="EMBL" id="NBCO01000021">
    <property type="protein sequence ID" value="ORC87654.1"/>
    <property type="molecule type" value="Genomic_DNA"/>
</dbReference>
<evidence type="ECO:0000256" key="4">
    <source>
        <dbReference type="ARBA" id="ARBA00022927"/>
    </source>
</evidence>
<evidence type="ECO:0000259" key="7">
    <source>
        <dbReference type="Pfam" id="PF04129"/>
    </source>
</evidence>
<proteinExistence type="inferred from homology"/>